<dbReference type="AlphaFoldDB" id="A0A6G0T3L8"/>
<sequence length="175" mass="20653">MGTHVAITIELENENNTVNHGCPTRYRAVKSRVFNDLIRCTAIEFLGDKSMMHNIIYHNYYLSFRVFELNRLLRGINLIIHVITNYDHPNVRTWYVIALYCAVIIDIRIKYFELTTFLPIGQNNLIQEKLFLTFIQIILIFYNPFFRIKIEMSLCLEFFAVLISVELTPALQNRS</sequence>
<accession>A0A6G0T3L8</accession>
<evidence type="ECO:0000313" key="1">
    <source>
        <dbReference type="EMBL" id="KAE9525233.1"/>
    </source>
</evidence>
<dbReference type="EMBL" id="VYZN01000061">
    <property type="protein sequence ID" value="KAE9525233.1"/>
    <property type="molecule type" value="Genomic_DNA"/>
</dbReference>
<gene>
    <name evidence="1" type="ORF">AGLY_014301</name>
</gene>
<reference evidence="1 2" key="1">
    <citation type="submission" date="2019-08" db="EMBL/GenBank/DDBJ databases">
        <title>The genome of the soybean aphid Biotype 1, its phylome, world population structure and adaptation to the North American continent.</title>
        <authorList>
            <person name="Giordano R."/>
            <person name="Donthu R.K."/>
            <person name="Hernandez A.G."/>
            <person name="Wright C.L."/>
            <person name="Zimin A.V."/>
        </authorList>
    </citation>
    <scope>NUCLEOTIDE SEQUENCE [LARGE SCALE GENOMIC DNA]</scope>
    <source>
        <tissue evidence="1">Whole aphids</tissue>
    </source>
</reference>
<evidence type="ECO:0000313" key="2">
    <source>
        <dbReference type="Proteomes" id="UP000475862"/>
    </source>
</evidence>
<comment type="caution">
    <text evidence="1">The sequence shown here is derived from an EMBL/GenBank/DDBJ whole genome shotgun (WGS) entry which is preliminary data.</text>
</comment>
<keyword evidence="2" id="KW-1185">Reference proteome</keyword>
<name>A0A6G0T3L8_APHGL</name>
<dbReference type="Proteomes" id="UP000475862">
    <property type="component" value="Unassembled WGS sequence"/>
</dbReference>
<protein>
    <submittedName>
        <fullName evidence="1">Uncharacterized protein</fullName>
    </submittedName>
</protein>
<organism evidence="1 2">
    <name type="scientific">Aphis glycines</name>
    <name type="common">Soybean aphid</name>
    <dbReference type="NCBI Taxonomy" id="307491"/>
    <lineage>
        <taxon>Eukaryota</taxon>
        <taxon>Metazoa</taxon>
        <taxon>Ecdysozoa</taxon>
        <taxon>Arthropoda</taxon>
        <taxon>Hexapoda</taxon>
        <taxon>Insecta</taxon>
        <taxon>Pterygota</taxon>
        <taxon>Neoptera</taxon>
        <taxon>Paraneoptera</taxon>
        <taxon>Hemiptera</taxon>
        <taxon>Sternorrhyncha</taxon>
        <taxon>Aphidomorpha</taxon>
        <taxon>Aphidoidea</taxon>
        <taxon>Aphididae</taxon>
        <taxon>Aphidini</taxon>
        <taxon>Aphis</taxon>
        <taxon>Aphis</taxon>
    </lineage>
</organism>
<proteinExistence type="predicted"/>